<gene>
    <name evidence="2" type="ORF">ACHAWO_007440</name>
</gene>
<evidence type="ECO:0000313" key="2">
    <source>
        <dbReference type="EMBL" id="KAL3787051.1"/>
    </source>
</evidence>
<keyword evidence="3" id="KW-1185">Reference proteome</keyword>
<sequence>MMGGVSVSALGLVSQATVVDRDAASADNLNEAESGPTDNLQSRPSTSLGNQSQVSSGTNLDTSEVKGAIDNLSEVPPLVPRIEVEDNSNDGLVLMQLGFDNDSDCDSIMPRRSKISSAHSTAPTDLLSICSGSTGASWSDTDDASTESGGAWNFVTDFDDDSASTPSTAPSDSSMSSGLVLVSSIKVVFLFAPDSCAHATHHNNAIGQDFAGSSGCHHWQEDCAC</sequence>
<dbReference type="Proteomes" id="UP001530400">
    <property type="component" value="Unassembled WGS sequence"/>
</dbReference>
<feature type="region of interest" description="Disordered" evidence="1">
    <location>
        <begin position="157"/>
        <end position="176"/>
    </location>
</feature>
<dbReference type="EMBL" id="JALLPJ020000626">
    <property type="protein sequence ID" value="KAL3787051.1"/>
    <property type="molecule type" value="Genomic_DNA"/>
</dbReference>
<organism evidence="2 3">
    <name type="scientific">Cyclotella atomus</name>
    <dbReference type="NCBI Taxonomy" id="382360"/>
    <lineage>
        <taxon>Eukaryota</taxon>
        <taxon>Sar</taxon>
        <taxon>Stramenopiles</taxon>
        <taxon>Ochrophyta</taxon>
        <taxon>Bacillariophyta</taxon>
        <taxon>Coscinodiscophyceae</taxon>
        <taxon>Thalassiosirophycidae</taxon>
        <taxon>Stephanodiscales</taxon>
        <taxon>Stephanodiscaceae</taxon>
        <taxon>Cyclotella</taxon>
    </lineage>
</organism>
<dbReference type="AlphaFoldDB" id="A0ABD3PIA8"/>
<proteinExistence type="predicted"/>
<accession>A0ABD3PIA8</accession>
<feature type="compositionally biased region" description="Low complexity" evidence="1">
    <location>
        <begin position="163"/>
        <end position="176"/>
    </location>
</feature>
<comment type="caution">
    <text evidence="2">The sequence shown here is derived from an EMBL/GenBank/DDBJ whole genome shotgun (WGS) entry which is preliminary data.</text>
</comment>
<evidence type="ECO:0000256" key="1">
    <source>
        <dbReference type="SAM" id="MobiDB-lite"/>
    </source>
</evidence>
<reference evidence="2 3" key="1">
    <citation type="submission" date="2024-10" db="EMBL/GenBank/DDBJ databases">
        <title>Updated reference genomes for cyclostephanoid diatoms.</title>
        <authorList>
            <person name="Roberts W.R."/>
            <person name="Alverson A.J."/>
        </authorList>
    </citation>
    <scope>NUCLEOTIDE SEQUENCE [LARGE SCALE GENOMIC DNA]</scope>
    <source>
        <strain evidence="2 3">AJA010-31</strain>
    </source>
</reference>
<feature type="region of interest" description="Disordered" evidence="1">
    <location>
        <begin position="27"/>
        <end position="61"/>
    </location>
</feature>
<evidence type="ECO:0000313" key="3">
    <source>
        <dbReference type="Proteomes" id="UP001530400"/>
    </source>
</evidence>
<name>A0ABD3PIA8_9STRA</name>
<protein>
    <submittedName>
        <fullName evidence="2">Uncharacterized protein</fullName>
    </submittedName>
</protein>
<feature type="compositionally biased region" description="Polar residues" evidence="1">
    <location>
        <begin position="36"/>
        <end position="61"/>
    </location>
</feature>